<organism evidence="12 13">
    <name type="scientific">Segatella cerevisiae</name>
    <dbReference type="NCBI Taxonomy" id="2053716"/>
    <lineage>
        <taxon>Bacteria</taxon>
        <taxon>Pseudomonadati</taxon>
        <taxon>Bacteroidota</taxon>
        <taxon>Bacteroidia</taxon>
        <taxon>Bacteroidales</taxon>
        <taxon>Prevotellaceae</taxon>
        <taxon>Segatella</taxon>
    </lineage>
</organism>
<comment type="catalytic activity">
    <reaction evidence="1 9 10">
        <text>[protein]-peptidylproline (omega=180) = [protein]-peptidylproline (omega=0)</text>
        <dbReference type="Rhea" id="RHEA:16237"/>
        <dbReference type="Rhea" id="RHEA-COMP:10747"/>
        <dbReference type="Rhea" id="RHEA-COMP:10748"/>
        <dbReference type="ChEBI" id="CHEBI:83833"/>
        <dbReference type="ChEBI" id="CHEBI:83834"/>
        <dbReference type="EC" id="5.2.1.8"/>
    </reaction>
</comment>
<dbReference type="InterPro" id="IPR046357">
    <property type="entry name" value="PPIase_dom_sf"/>
</dbReference>
<evidence type="ECO:0000256" key="5">
    <source>
        <dbReference type="ARBA" id="ARBA00023110"/>
    </source>
</evidence>
<dbReference type="SUPFAM" id="SSF54534">
    <property type="entry name" value="FKBP-like"/>
    <property type="match status" value="1"/>
</dbReference>
<comment type="caution">
    <text evidence="12">The sequence shown here is derived from an EMBL/GenBank/DDBJ whole genome shotgun (WGS) entry which is preliminary data.</text>
</comment>
<feature type="domain" description="PPIase FKBP-type" evidence="11">
    <location>
        <begin position="3"/>
        <end position="87"/>
    </location>
</feature>
<dbReference type="PANTHER" id="PTHR47861:SF3">
    <property type="entry name" value="FKBP-TYPE PEPTIDYL-PROLYL CIS-TRANS ISOMERASE SLYD"/>
    <property type="match status" value="1"/>
</dbReference>
<gene>
    <name evidence="12" type="ORF">NG821_11160</name>
</gene>
<keyword evidence="13" id="KW-1185">Reference proteome</keyword>
<evidence type="ECO:0000259" key="11">
    <source>
        <dbReference type="PROSITE" id="PS50059"/>
    </source>
</evidence>
<evidence type="ECO:0000256" key="10">
    <source>
        <dbReference type="RuleBase" id="RU003915"/>
    </source>
</evidence>
<dbReference type="GO" id="GO:0003755">
    <property type="term" value="F:peptidyl-prolyl cis-trans isomerase activity"/>
    <property type="evidence" value="ECO:0007669"/>
    <property type="project" value="UniProtKB-EC"/>
</dbReference>
<dbReference type="Gene3D" id="3.10.50.40">
    <property type="match status" value="1"/>
</dbReference>
<reference evidence="12 13" key="1">
    <citation type="submission" date="2022-06" db="EMBL/GenBank/DDBJ databases">
        <title>A taxonomic note on the genus Prevotella: Description of four novel genera and emended description of the genera Hallella and Xylanibacter.</title>
        <authorList>
            <person name="Hitch T.C.A."/>
        </authorList>
    </citation>
    <scope>NUCLEOTIDE SEQUENCE [LARGE SCALE GENOMIC DNA]</scope>
    <source>
        <strain evidence="12 13">DSM 100619</strain>
    </source>
</reference>
<comment type="similarity">
    <text evidence="3 10">Belongs to the FKBP-type PPIase family.</text>
</comment>
<evidence type="ECO:0000256" key="6">
    <source>
        <dbReference type="ARBA" id="ARBA00023186"/>
    </source>
</evidence>
<proteinExistence type="inferred from homology"/>
<dbReference type="Proteomes" id="UP001204015">
    <property type="component" value="Unassembled WGS sequence"/>
</dbReference>
<evidence type="ECO:0000256" key="8">
    <source>
        <dbReference type="ARBA" id="ARBA00037071"/>
    </source>
</evidence>
<evidence type="ECO:0000256" key="1">
    <source>
        <dbReference type="ARBA" id="ARBA00000971"/>
    </source>
</evidence>
<dbReference type="PROSITE" id="PS50059">
    <property type="entry name" value="FKBP_PPIASE"/>
    <property type="match status" value="1"/>
</dbReference>
<dbReference type="InterPro" id="IPR048261">
    <property type="entry name" value="SlpA/SlyD-like_ins_sf"/>
</dbReference>
<evidence type="ECO:0000256" key="4">
    <source>
        <dbReference type="ARBA" id="ARBA00022490"/>
    </source>
</evidence>
<keyword evidence="7 9" id="KW-0413">Isomerase</keyword>
<protein>
    <recommendedName>
        <fullName evidence="10">Peptidyl-prolyl cis-trans isomerase</fullName>
        <ecNumber evidence="10">5.2.1.8</ecNumber>
    </recommendedName>
</protein>
<keyword evidence="5 9" id="KW-0697">Rotamase</keyword>
<dbReference type="EC" id="5.2.1.8" evidence="10"/>
<name>A0ABT1C1J9_9BACT</name>
<evidence type="ECO:0000256" key="9">
    <source>
        <dbReference type="PROSITE-ProRule" id="PRU00277"/>
    </source>
</evidence>
<dbReference type="Pfam" id="PF00254">
    <property type="entry name" value="FKBP_C"/>
    <property type="match status" value="1"/>
</dbReference>
<evidence type="ECO:0000256" key="7">
    <source>
        <dbReference type="ARBA" id="ARBA00023235"/>
    </source>
</evidence>
<dbReference type="RefSeq" id="WP_252761744.1">
    <property type="nucleotide sequence ID" value="NZ_JAMXLY010000054.1"/>
</dbReference>
<sequence length="202" mass="22254">MSNSNKYINLSYQLYDTTDGKSELIEQTSDDRPFQFISGLGIALQAFEDQVTPLEKGDSFEFEVPHDQAYGEYDASLVIDMDKSIFFINGKFDDEHIKKGAVVPLQNADGNRFLGHVLALNDTQVKIDLNHPLAGKDLKFTGCIMESRDATEQELSDCLSQIHSQQESCDGHCEDCGHEGGHHKGNCGNGSCGGHECCGNCR</sequence>
<evidence type="ECO:0000256" key="3">
    <source>
        <dbReference type="ARBA" id="ARBA00006577"/>
    </source>
</evidence>
<evidence type="ECO:0000313" key="13">
    <source>
        <dbReference type="Proteomes" id="UP001204015"/>
    </source>
</evidence>
<dbReference type="PANTHER" id="PTHR47861">
    <property type="entry name" value="FKBP-TYPE PEPTIDYL-PROLYL CIS-TRANS ISOMERASE SLYD"/>
    <property type="match status" value="1"/>
</dbReference>
<comment type="function">
    <text evidence="8">Also involved in hydrogenase metallocenter assembly, probably by participating in the nickel insertion step. This function in hydrogenase biosynthesis requires chaperone activity and the presence of the metal-binding domain, but not PPIase activity.</text>
</comment>
<dbReference type="Gene3D" id="2.40.10.330">
    <property type="match status" value="1"/>
</dbReference>
<dbReference type="InterPro" id="IPR001179">
    <property type="entry name" value="PPIase_FKBP_dom"/>
</dbReference>
<keyword evidence="6" id="KW-0143">Chaperone</keyword>
<comment type="subcellular location">
    <subcellularLocation>
        <location evidence="2">Cytoplasm</location>
    </subcellularLocation>
</comment>
<evidence type="ECO:0000313" key="12">
    <source>
        <dbReference type="EMBL" id="MCO6026388.1"/>
    </source>
</evidence>
<accession>A0ABT1C1J9</accession>
<dbReference type="EMBL" id="JAMXLY010000054">
    <property type="protein sequence ID" value="MCO6026388.1"/>
    <property type="molecule type" value="Genomic_DNA"/>
</dbReference>
<keyword evidence="4" id="KW-0963">Cytoplasm</keyword>
<evidence type="ECO:0000256" key="2">
    <source>
        <dbReference type="ARBA" id="ARBA00004496"/>
    </source>
</evidence>